<organism evidence="2 3">
    <name type="scientific">Idiomarina aquatica</name>
    <dbReference type="NCBI Taxonomy" id="1327752"/>
    <lineage>
        <taxon>Bacteria</taxon>
        <taxon>Pseudomonadati</taxon>
        <taxon>Pseudomonadota</taxon>
        <taxon>Gammaproteobacteria</taxon>
        <taxon>Alteromonadales</taxon>
        <taxon>Idiomarinaceae</taxon>
        <taxon>Idiomarina</taxon>
    </lineage>
</organism>
<feature type="transmembrane region" description="Helical" evidence="1">
    <location>
        <begin position="291"/>
        <end position="315"/>
    </location>
</feature>
<keyword evidence="1" id="KW-0812">Transmembrane</keyword>
<dbReference type="EMBL" id="PIPS01000001">
    <property type="protein sequence ID" value="RUO45628.1"/>
    <property type="molecule type" value="Genomic_DNA"/>
</dbReference>
<dbReference type="AlphaFoldDB" id="A0AA94EI68"/>
<dbReference type="PANTHER" id="PTHR34219">
    <property type="entry name" value="IRON-REGULATED INNER MEMBRANE PROTEIN-RELATED"/>
    <property type="match status" value="1"/>
</dbReference>
<accession>A0AA94EI68</accession>
<dbReference type="Proteomes" id="UP000286680">
    <property type="component" value="Unassembled WGS sequence"/>
</dbReference>
<gene>
    <name evidence="2" type="ORF">CWE23_06480</name>
</gene>
<keyword evidence="1" id="KW-1133">Transmembrane helix</keyword>
<evidence type="ECO:0000313" key="3">
    <source>
        <dbReference type="Proteomes" id="UP000286680"/>
    </source>
</evidence>
<protein>
    <submittedName>
        <fullName evidence="2">PepSY domain-containing protein</fullName>
    </submittedName>
</protein>
<sequence>MLLMAISGSLLLYKNELLMLLYPQLALAEPVSVSAAGTIADGFSSGYALMPTADRPWFEVVDAEKTHYYYDANGTLLLERHYLGDTMSWLVELHHHLALNELGKDILGILGLLSIALITTGIVRWWPRRGSFSRALSVRWFNPFSKRGMQTLWQLHRFIGVTLFVPIVIVIITGTAIMYAAPVKSVLVSLFPQTQQHSLPPLPDKQASNWSQRLALVEQALPTAEARLLYLEEPQIRAKHQTEWHPNGRNYLQFTPSGTVAKVIDERSTALGNRVSNMIYPTHVAAIGGSLYLTIILLSGLALIVLPISGVWFYVKRRGQRLK</sequence>
<feature type="transmembrane region" description="Helical" evidence="1">
    <location>
        <begin position="155"/>
        <end position="181"/>
    </location>
</feature>
<keyword evidence="1" id="KW-0472">Membrane</keyword>
<name>A0AA94EI68_9GAMM</name>
<reference evidence="3" key="1">
    <citation type="journal article" date="2018" name="Front. Microbiol.">
        <title>Genome-Based Analysis Reveals the Taxonomy and Diversity of the Family Idiomarinaceae.</title>
        <authorList>
            <person name="Liu Y."/>
            <person name="Lai Q."/>
            <person name="Shao Z."/>
        </authorList>
    </citation>
    <scope>NUCLEOTIDE SEQUENCE [LARGE SCALE GENOMIC DNA]</scope>
    <source>
        <strain evidence="3">SN-14</strain>
    </source>
</reference>
<dbReference type="Pfam" id="PF03929">
    <property type="entry name" value="PepSY_TM"/>
    <property type="match status" value="1"/>
</dbReference>
<dbReference type="InterPro" id="IPR005625">
    <property type="entry name" value="PepSY-ass_TM"/>
</dbReference>
<comment type="caution">
    <text evidence="2">The sequence shown here is derived from an EMBL/GenBank/DDBJ whole genome shotgun (WGS) entry which is preliminary data.</text>
</comment>
<evidence type="ECO:0000256" key="1">
    <source>
        <dbReference type="SAM" id="Phobius"/>
    </source>
</evidence>
<evidence type="ECO:0000313" key="2">
    <source>
        <dbReference type="EMBL" id="RUO45628.1"/>
    </source>
</evidence>
<proteinExistence type="predicted"/>
<keyword evidence="3" id="KW-1185">Reference proteome</keyword>
<feature type="transmembrane region" description="Helical" evidence="1">
    <location>
        <begin position="106"/>
        <end position="126"/>
    </location>
</feature>